<dbReference type="Proteomes" id="UP000287798">
    <property type="component" value="Unassembled WGS sequence"/>
</dbReference>
<organism evidence="1 2">
    <name type="scientific">Thiohalobacter thiocyanaticus</name>
    <dbReference type="NCBI Taxonomy" id="585455"/>
    <lineage>
        <taxon>Bacteria</taxon>
        <taxon>Pseudomonadati</taxon>
        <taxon>Pseudomonadota</taxon>
        <taxon>Gammaproteobacteria</taxon>
        <taxon>Thiohalobacterales</taxon>
        <taxon>Thiohalobacteraceae</taxon>
        <taxon>Thiohalobacter</taxon>
    </lineage>
</organism>
<dbReference type="EMBL" id="QZMU01000001">
    <property type="protein sequence ID" value="RRQ20744.1"/>
    <property type="molecule type" value="Genomic_DNA"/>
</dbReference>
<sequence length="333" mass="38842">MAYSKPWQSYEEQLDLLISRGLAVTDRPKALEYLQRIGYYRLSGYWFPFRERSGLLILLDEHGQRPAKKQRKETRVALDDFRPGATFENAVRLYVFDKKLRLLVMDALERIEIALRVDVSHTLGKLDRFAYLDPAFFHSEFSEKLHNDKGVTKHHEWLGKHAQLIGRSKEEFVLHNKTKYGQPLAIWVACEVWDFGTMSRLFDGMKEVDQDAISTRYGIRNGRIFATWLRSLNYLRNVCAHHSRLWNRNIVDQPRLPPATEVPWVAPFDGDVHLRARCFLLLRIARHLLQVVNPNSSWPERIKAHLLEDFPDLGHLDLSLAGMGAPDGWEAEW</sequence>
<name>A0A426QG72_9GAMM</name>
<dbReference type="PIRSF" id="PIRSF034934">
    <property type="entry name" value="AbiF_AbiD"/>
    <property type="match status" value="1"/>
</dbReference>
<dbReference type="InterPro" id="IPR017034">
    <property type="entry name" value="Abi_system_AbiD/AbiF"/>
</dbReference>
<dbReference type="InterPro" id="IPR011664">
    <property type="entry name" value="Abi_system_AbiD/AbiF-like"/>
</dbReference>
<protein>
    <submittedName>
        <fullName evidence="1">Abi family protein</fullName>
    </submittedName>
</protein>
<evidence type="ECO:0000313" key="2">
    <source>
        <dbReference type="Proteomes" id="UP000287798"/>
    </source>
</evidence>
<dbReference type="RefSeq" id="WP_125179958.1">
    <property type="nucleotide sequence ID" value="NZ_QZMU01000001.1"/>
</dbReference>
<evidence type="ECO:0000313" key="1">
    <source>
        <dbReference type="EMBL" id="RRQ20744.1"/>
    </source>
</evidence>
<reference evidence="1 2" key="1">
    <citation type="journal article" date="2010" name="Int. J. Syst. Evol. Microbiol.">
        <title>Thiohalobacter thiocyanaticus gen. nov., sp. nov., a moderately halophilic, sulfur-oxidizing gammaproteobacterium from hypersaline lakes, that utilizes thiocyanate.</title>
        <authorList>
            <person name="Sorokin D.Y."/>
            <person name="Kovaleva O.L."/>
            <person name="Tourova T.P."/>
            <person name="Muyzer G."/>
        </authorList>
    </citation>
    <scope>NUCLEOTIDE SEQUENCE [LARGE SCALE GENOMIC DNA]</scope>
    <source>
        <strain evidence="1 2">Hrh1</strain>
    </source>
</reference>
<keyword evidence="2" id="KW-1185">Reference proteome</keyword>
<accession>A0A426QG72</accession>
<proteinExistence type="predicted"/>
<dbReference type="Pfam" id="PF07751">
    <property type="entry name" value="Abi_2"/>
    <property type="match status" value="1"/>
</dbReference>
<dbReference type="OrthoDB" id="5363652at2"/>
<dbReference type="AlphaFoldDB" id="A0A426QG72"/>
<comment type="caution">
    <text evidence="1">The sequence shown here is derived from an EMBL/GenBank/DDBJ whole genome shotgun (WGS) entry which is preliminary data.</text>
</comment>
<gene>
    <name evidence="1" type="ORF">D6C00_01285</name>
</gene>